<keyword evidence="6" id="KW-0812">Transmembrane</keyword>
<keyword evidence="9" id="KW-1133">Transmembrane helix</keyword>
<dbReference type="Pfam" id="PF13855">
    <property type="entry name" value="LRR_8"/>
    <property type="match status" value="1"/>
</dbReference>
<evidence type="ECO:0000256" key="2">
    <source>
        <dbReference type="ARBA" id="ARBA00004479"/>
    </source>
</evidence>
<evidence type="ECO:0000256" key="6">
    <source>
        <dbReference type="ARBA" id="ARBA00022692"/>
    </source>
</evidence>
<feature type="non-terminal residue" evidence="14">
    <location>
        <position position="132"/>
    </location>
</feature>
<dbReference type="PANTHER" id="PTHR27004">
    <property type="entry name" value="RECEPTOR-LIKE PROTEIN 12 ISOFORM X1"/>
    <property type="match status" value="1"/>
</dbReference>
<keyword evidence="8" id="KW-0677">Repeat</keyword>
<keyword evidence="15" id="KW-1185">Reference proteome</keyword>
<dbReference type="FunFam" id="3.80.10.10:FF:000041">
    <property type="entry name" value="LRR receptor-like serine/threonine-protein kinase ERECTA"/>
    <property type="match status" value="1"/>
</dbReference>
<keyword evidence="11" id="KW-0675">Receptor</keyword>
<dbReference type="Proteomes" id="UP000824469">
    <property type="component" value="Unassembled WGS sequence"/>
</dbReference>
<accession>A0AA38GK37</accession>
<protein>
    <submittedName>
        <fullName evidence="14">Uncharacterized protein</fullName>
    </submittedName>
</protein>
<proteinExistence type="inferred from homology"/>
<comment type="caution">
    <text evidence="14">The sequence shown here is derived from an EMBL/GenBank/DDBJ whole genome shotgun (WGS) entry which is preliminary data.</text>
</comment>
<dbReference type="InterPro" id="IPR001611">
    <property type="entry name" value="Leu-rich_rpt"/>
</dbReference>
<organism evidence="14 15">
    <name type="scientific">Taxus chinensis</name>
    <name type="common">Chinese yew</name>
    <name type="synonym">Taxus wallichiana var. chinensis</name>
    <dbReference type="NCBI Taxonomy" id="29808"/>
    <lineage>
        <taxon>Eukaryota</taxon>
        <taxon>Viridiplantae</taxon>
        <taxon>Streptophyta</taxon>
        <taxon>Embryophyta</taxon>
        <taxon>Tracheophyta</taxon>
        <taxon>Spermatophyta</taxon>
        <taxon>Pinopsida</taxon>
        <taxon>Pinidae</taxon>
        <taxon>Conifers II</taxon>
        <taxon>Cupressales</taxon>
        <taxon>Taxaceae</taxon>
        <taxon>Taxus</taxon>
    </lineage>
</organism>
<keyword evidence="10" id="KW-0472">Membrane</keyword>
<evidence type="ECO:0000256" key="13">
    <source>
        <dbReference type="ARBA" id="ARBA00037847"/>
    </source>
</evidence>
<sequence>MSIWSLLDFSYNDLGGKHSWRSSWPALASLRFYLNMSWNNFQGHLPGEVSKIVNAQAIDISGNRLDGMIPAALANCMALEHLNLSHNALEGLIPDTLGKLQNLESMDLSFNFLSGSIPTCPSQKDKSTSLLE</sequence>
<evidence type="ECO:0000256" key="7">
    <source>
        <dbReference type="ARBA" id="ARBA00022729"/>
    </source>
</evidence>
<evidence type="ECO:0000256" key="5">
    <source>
        <dbReference type="ARBA" id="ARBA00022614"/>
    </source>
</evidence>
<keyword evidence="4" id="KW-1003">Cell membrane</keyword>
<keyword evidence="7" id="KW-0732">Signal</keyword>
<evidence type="ECO:0000313" key="15">
    <source>
        <dbReference type="Proteomes" id="UP000824469"/>
    </source>
</evidence>
<evidence type="ECO:0000256" key="9">
    <source>
        <dbReference type="ARBA" id="ARBA00022989"/>
    </source>
</evidence>
<evidence type="ECO:0000313" key="14">
    <source>
        <dbReference type="EMBL" id="KAH9323882.1"/>
    </source>
</evidence>
<evidence type="ECO:0000256" key="3">
    <source>
        <dbReference type="ARBA" id="ARBA00009592"/>
    </source>
</evidence>
<keyword evidence="5" id="KW-0433">Leucine-rich repeat</keyword>
<dbReference type="PRINTS" id="PR00019">
    <property type="entry name" value="LEURICHRPT"/>
</dbReference>
<evidence type="ECO:0000256" key="4">
    <source>
        <dbReference type="ARBA" id="ARBA00022475"/>
    </source>
</evidence>
<dbReference type="Gene3D" id="3.80.10.10">
    <property type="entry name" value="Ribonuclease Inhibitor"/>
    <property type="match status" value="1"/>
</dbReference>
<keyword evidence="12" id="KW-0325">Glycoprotein</keyword>
<evidence type="ECO:0000256" key="8">
    <source>
        <dbReference type="ARBA" id="ARBA00022737"/>
    </source>
</evidence>
<reference evidence="14 15" key="1">
    <citation type="journal article" date="2021" name="Nat. Plants">
        <title>The Taxus genome provides insights into paclitaxel biosynthesis.</title>
        <authorList>
            <person name="Xiong X."/>
            <person name="Gou J."/>
            <person name="Liao Q."/>
            <person name="Li Y."/>
            <person name="Zhou Q."/>
            <person name="Bi G."/>
            <person name="Li C."/>
            <person name="Du R."/>
            <person name="Wang X."/>
            <person name="Sun T."/>
            <person name="Guo L."/>
            <person name="Liang H."/>
            <person name="Lu P."/>
            <person name="Wu Y."/>
            <person name="Zhang Z."/>
            <person name="Ro D.K."/>
            <person name="Shang Y."/>
            <person name="Huang S."/>
            <person name="Yan J."/>
        </authorList>
    </citation>
    <scope>NUCLEOTIDE SEQUENCE [LARGE SCALE GENOMIC DNA]</scope>
    <source>
        <strain evidence="14">Ta-2019</strain>
    </source>
</reference>
<evidence type="ECO:0000256" key="1">
    <source>
        <dbReference type="ARBA" id="ARBA00004236"/>
    </source>
</evidence>
<evidence type="ECO:0000256" key="11">
    <source>
        <dbReference type="ARBA" id="ARBA00023170"/>
    </source>
</evidence>
<evidence type="ECO:0000256" key="12">
    <source>
        <dbReference type="ARBA" id="ARBA00023180"/>
    </source>
</evidence>
<comment type="similarity">
    <text evidence="3">Belongs to the RLP family.</text>
</comment>
<name>A0AA38GK37_TAXCH</name>
<dbReference type="InterPro" id="IPR032675">
    <property type="entry name" value="LRR_dom_sf"/>
</dbReference>
<dbReference type="OMA" id="ANCMALE"/>
<evidence type="ECO:0000256" key="10">
    <source>
        <dbReference type="ARBA" id="ARBA00023136"/>
    </source>
</evidence>
<dbReference type="PANTHER" id="PTHR27004:SF203">
    <property type="entry name" value="LEUCINE-RICH REPEAT-CONTAINING N-TERMINAL PLANT-TYPE DOMAIN-CONTAINING PROTEIN"/>
    <property type="match status" value="1"/>
</dbReference>
<dbReference type="Pfam" id="PF00560">
    <property type="entry name" value="LRR_1"/>
    <property type="match status" value="1"/>
</dbReference>
<dbReference type="EMBL" id="JAHRHJ020000003">
    <property type="protein sequence ID" value="KAH9323882.1"/>
    <property type="molecule type" value="Genomic_DNA"/>
</dbReference>
<dbReference type="SUPFAM" id="SSF52058">
    <property type="entry name" value="L domain-like"/>
    <property type="match status" value="1"/>
</dbReference>
<gene>
    <name evidence="14" type="ORF">KI387_018521</name>
</gene>
<dbReference type="GO" id="GO:0005886">
    <property type="term" value="C:plasma membrane"/>
    <property type="evidence" value="ECO:0007669"/>
    <property type="project" value="UniProtKB-SubCell"/>
</dbReference>
<dbReference type="AlphaFoldDB" id="A0AA38GK37"/>
<comment type="subcellular location">
    <subcellularLocation>
        <location evidence="1">Cell membrane</location>
    </subcellularLocation>
    <subcellularLocation>
        <location evidence="13">Endomembrane system</location>
        <topology evidence="13">Single-pass membrane protein</topology>
    </subcellularLocation>
    <subcellularLocation>
        <location evidence="2">Membrane</location>
        <topology evidence="2">Single-pass type I membrane protein</topology>
    </subcellularLocation>
</comment>